<sequence length="130" mass="14556">MLSAQVSAVLFQRVPPSRERVAQFTSEGTKFKNGNGIDKRVNLIYRFLNDIHLSSCCLTKRNQLKTQLRHRIGKTERDITVWTRAAGVQRRVTDSRYAPAGTARDPTRGCAASKGAKARADLGLLPNFHF</sequence>
<dbReference type="AlphaFoldDB" id="A0A4C2ABR8"/>
<dbReference type="Proteomes" id="UP000299102">
    <property type="component" value="Unassembled WGS sequence"/>
</dbReference>
<evidence type="ECO:0000313" key="1">
    <source>
        <dbReference type="EMBL" id="GBP96654.1"/>
    </source>
</evidence>
<organism evidence="1 2">
    <name type="scientific">Eumeta variegata</name>
    <name type="common">Bagworm moth</name>
    <name type="synonym">Eumeta japonica</name>
    <dbReference type="NCBI Taxonomy" id="151549"/>
    <lineage>
        <taxon>Eukaryota</taxon>
        <taxon>Metazoa</taxon>
        <taxon>Ecdysozoa</taxon>
        <taxon>Arthropoda</taxon>
        <taxon>Hexapoda</taxon>
        <taxon>Insecta</taxon>
        <taxon>Pterygota</taxon>
        <taxon>Neoptera</taxon>
        <taxon>Endopterygota</taxon>
        <taxon>Lepidoptera</taxon>
        <taxon>Glossata</taxon>
        <taxon>Ditrysia</taxon>
        <taxon>Tineoidea</taxon>
        <taxon>Psychidae</taxon>
        <taxon>Oiketicinae</taxon>
        <taxon>Eumeta</taxon>
    </lineage>
</organism>
<evidence type="ECO:0000313" key="2">
    <source>
        <dbReference type="Proteomes" id="UP000299102"/>
    </source>
</evidence>
<gene>
    <name evidence="1" type="ORF">EVAR_68927_1</name>
</gene>
<accession>A0A4C2ABR8</accession>
<protein>
    <submittedName>
        <fullName evidence="1">Uncharacterized protein</fullName>
    </submittedName>
</protein>
<dbReference type="EMBL" id="BGZK01002818">
    <property type="protein sequence ID" value="GBP96654.1"/>
    <property type="molecule type" value="Genomic_DNA"/>
</dbReference>
<keyword evidence="2" id="KW-1185">Reference proteome</keyword>
<proteinExistence type="predicted"/>
<reference evidence="1 2" key="1">
    <citation type="journal article" date="2019" name="Commun. Biol.">
        <title>The bagworm genome reveals a unique fibroin gene that provides high tensile strength.</title>
        <authorList>
            <person name="Kono N."/>
            <person name="Nakamura H."/>
            <person name="Ohtoshi R."/>
            <person name="Tomita M."/>
            <person name="Numata K."/>
            <person name="Arakawa K."/>
        </authorList>
    </citation>
    <scope>NUCLEOTIDE SEQUENCE [LARGE SCALE GENOMIC DNA]</scope>
</reference>
<comment type="caution">
    <text evidence="1">The sequence shown here is derived from an EMBL/GenBank/DDBJ whole genome shotgun (WGS) entry which is preliminary data.</text>
</comment>
<name>A0A4C2ABR8_EUMVA</name>